<dbReference type="AlphaFoldDB" id="A0A9D5CJG7"/>
<dbReference type="EMBL" id="JAGGNH010000004">
    <property type="protein sequence ID" value="KAJ0974526.1"/>
    <property type="molecule type" value="Genomic_DNA"/>
</dbReference>
<proteinExistence type="predicted"/>
<protein>
    <recommendedName>
        <fullName evidence="3">K Homology domain-containing protein</fullName>
    </recommendedName>
</protein>
<organism evidence="1 2">
    <name type="scientific">Dioscorea zingiberensis</name>
    <dbReference type="NCBI Taxonomy" id="325984"/>
    <lineage>
        <taxon>Eukaryota</taxon>
        <taxon>Viridiplantae</taxon>
        <taxon>Streptophyta</taxon>
        <taxon>Embryophyta</taxon>
        <taxon>Tracheophyta</taxon>
        <taxon>Spermatophyta</taxon>
        <taxon>Magnoliopsida</taxon>
        <taxon>Liliopsida</taxon>
        <taxon>Dioscoreales</taxon>
        <taxon>Dioscoreaceae</taxon>
        <taxon>Dioscorea</taxon>
    </lineage>
</organism>
<evidence type="ECO:0000313" key="2">
    <source>
        <dbReference type="Proteomes" id="UP001085076"/>
    </source>
</evidence>
<evidence type="ECO:0008006" key="3">
    <source>
        <dbReference type="Google" id="ProtNLM"/>
    </source>
</evidence>
<gene>
    <name evidence="1" type="ORF">J5N97_016491</name>
</gene>
<dbReference type="Proteomes" id="UP001085076">
    <property type="component" value="Miscellaneous, Linkage group lg04"/>
</dbReference>
<sequence>MAEPEIAAAEIPPSTELDASALAPEPIATAPDVDESAPALILEVLADEALKEDDGGESKAKRQRVDDDAGGIASFSCSLQTMVRKLEDVFAVLIATMSLPFTRMFCETKPCGKELLLGWCSHWSDSPLHLSSMNQQTHISVGVLIGKYGETIKNLQINSGAKNHQLGKLVKQKTIKNLHL</sequence>
<keyword evidence="2" id="KW-1185">Reference proteome</keyword>
<reference evidence="1" key="2">
    <citation type="journal article" date="2022" name="Hortic Res">
        <title>The genome of Dioscorea zingiberensis sheds light on the biosynthesis, origin and evolution of the medicinally important diosgenin saponins.</title>
        <authorList>
            <person name="Li Y."/>
            <person name="Tan C."/>
            <person name="Li Z."/>
            <person name="Guo J."/>
            <person name="Li S."/>
            <person name="Chen X."/>
            <person name="Wang C."/>
            <person name="Dai X."/>
            <person name="Yang H."/>
            <person name="Song W."/>
            <person name="Hou L."/>
            <person name="Xu J."/>
            <person name="Tong Z."/>
            <person name="Xu A."/>
            <person name="Yuan X."/>
            <person name="Wang W."/>
            <person name="Yang Q."/>
            <person name="Chen L."/>
            <person name="Sun Z."/>
            <person name="Wang K."/>
            <person name="Pan B."/>
            <person name="Chen J."/>
            <person name="Bao Y."/>
            <person name="Liu F."/>
            <person name="Qi X."/>
            <person name="Gang D.R."/>
            <person name="Wen J."/>
            <person name="Li J."/>
        </authorList>
    </citation>
    <scope>NUCLEOTIDE SEQUENCE</scope>
    <source>
        <strain evidence="1">Dzin_1.0</strain>
    </source>
</reference>
<accession>A0A9D5CJG7</accession>
<dbReference type="OrthoDB" id="409173at2759"/>
<name>A0A9D5CJG7_9LILI</name>
<comment type="caution">
    <text evidence="1">The sequence shown here is derived from an EMBL/GenBank/DDBJ whole genome shotgun (WGS) entry which is preliminary data.</text>
</comment>
<evidence type="ECO:0000313" key="1">
    <source>
        <dbReference type="EMBL" id="KAJ0974526.1"/>
    </source>
</evidence>
<reference evidence="1" key="1">
    <citation type="submission" date="2021-03" db="EMBL/GenBank/DDBJ databases">
        <authorList>
            <person name="Li Z."/>
            <person name="Yang C."/>
        </authorList>
    </citation>
    <scope>NUCLEOTIDE SEQUENCE</scope>
    <source>
        <strain evidence="1">Dzin_1.0</strain>
        <tissue evidence="1">Leaf</tissue>
    </source>
</reference>